<dbReference type="NCBIfam" id="TIGR00740">
    <property type="entry name" value="carboxy-S-adenosyl-L-methionine synthase CmoA"/>
    <property type="match status" value="1"/>
</dbReference>
<dbReference type="GO" id="GO:0016743">
    <property type="term" value="F:carboxyl- or carbamoyltransferase activity"/>
    <property type="evidence" value="ECO:0007669"/>
    <property type="project" value="UniProtKB-UniRule"/>
</dbReference>
<dbReference type="RefSeq" id="WP_101894012.1">
    <property type="nucleotide sequence ID" value="NZ_CP022684.1"/>
</dbReference>
<feature type="binding site" evidence="3 4">
    <location>
        <position position="42"/>
    </location>
    <ligand>
        <name>S-adenosyl-L-methionine</name>
        <dbReference type="ChEBI" id="CHEBI:59789"/>
    </ligand>
</feature>
<dbReference type="PIRSF" id="PIRSF006325">
    <property type="entry name" value="MeTrfase_bac"/>
    <property type="match status" value="1"/>
</dbReference>
<keyword evidence="1 3" id="KW-0808">Transferase</keyword>
<gene>
    <name evidence="3 6" type="primary">cmoA</name>
    <name evidence="6" type="ORF">Kalk_09450</name>
</gene>
<evidence type="ECO:0000313" key="7">
    <source>
        <dbReference type="Proteomes" id="UP000235116"/>
    </source>
</evidence>
<evidence type="ECO:0000256" key="2">
    <source>
        <dbReference type="ARBA" id="ARBA00022691"/>
    </source>
</evidence>
<proteinExistence type="inferred from homology"/>
<dbReference type="Proteomes" id="UP000235116">
    <property type="component" value="Chromosome"/>
</dbReference>
<reference evidence="7" key="1">
    <citation type="submission" date="2017-08" db="EMBL/GenBank/DDBJ databases">
        <title>Direct submision.</title>
        <authorList>
            <person name="Kim S.-J."/>
            <person name="Rhee S.-K."/>
        </authorList>
    </citation>
    <scope>NUCLEOTIDE SEQUENCE [LARGE SCALE GENOMIC DNA]</scope>
    <source>
        <strain evidence="7">GI5</strain>
    </source>
</reference>
<comment type="subunit">
    <text evidence="3">Homodimer.</text>
</comment>
<accession>A0A2K9LK64</accession>
<feature type="domain" description="Methyltransferase" evidence="5">
    <location>
        <begin position="63"/>
        <end position="161"/>
    </location>
</feature>
<dbReference type="InterPro" id="IPR029063">
    <property type="entry name" value="SAM-dependent_MTases_sf"/>
</dbReference>
<dbReference type="InterPro" id="IPR041698">
    <property type="entry name" value="Methyltransf_25"/>
</dbReference>
<dbReference type="EMBL" id="CP022684">
    <property type="protein sequence ID" value="AUM12627.1"/>
    <property type="molecule type" value="Genomic_DNA"/>
</dbReference>
<dbReference type="GO" id="GO:1904047">
    <property type="term" value="F:S-adenosyl-L-methionine binding"/>
    <property type="evidence" value="ECO:0007669"/>
    <property type="project" value="UniProtKB-UniRule"/>
</dbReference>
<dbReference type="Pfam" id="PF13649">
    <property type="entry name" value="Methyltransf_25"/>
    <property type="match status" value="1"/>
</dbReference>
<evidence type="ECO:0000256" key="4">
    <source>
        <dbReference type="PIRSR" id="PIRSR006325-1"/>
    </source>
</evidence>
<dbReference type="GO" id="GO:0002098">
    <property type="term" value="P:tRNA wobble uridine modification"/>
    <property type="evidence" value="ECO:0007669"/>
    <property type="project" value="InterPro"/>
</dbReference>
<dbReference type="PANTHER" id="PTHR43861">
    <property type="entry name" value="TRANS-ACONITATE 2-METHYLTRANSFERASE-RELATED"/>
    <property type="match status" value="1"/>
</dbReference>
<dbReference type="AlphaFoldDB" id="A0A2K9LK64"/>
<keyword evidence="2 3" id="KW-0949">S-adenosyl-L-methionine</keyword>
<keyword evidence="7" id="KW-1185">Reference proteome</keyword>
<comment type="catalytic activity">
    <reaction evidence="3">
        <text>prephenate + S-adenosyl-L-methionine = carboxy-S-adenosyl-L-methionine + 3-phenylpyruvate + H2O</text>
        <dbReference type="Rhea" id="RHEA:51692"/>
        <dbReference type="ChEBI" id="CHEBI:15377"/>
        <dbReference type="ChEBI" id="CHEBI:18005"/>
        <dbReference type="ChEBI" id="CHEBI:29934"/>
        <dbReference type="ChEBI" id="CHEBI:59789"/>
        <dbReference type="ChEBI" id="CHEBI:134278"/>
    </reaction>
</comment>
<dbReference type="EC" id="2.1.3.-" evidence="3"/>
<feature type="binding site" evidence="3 4">
    <location>
        <begin position="67"/>
        <end position="69"/>
    </location>
    <ligand>
        <name>S-adenosyl-L-methionine</name>
        <dbReference type="ChEBI" id="CHEBI:59789"/>
    </ligand>
</feature>
<dbReference type="OrthoDB" id="9779941at2"/>
<dbReference type="HAMAP" id="MF_01589">
    <property type="entry name" value="Cx_SAM_synthase"/>
    <property type="match status" value="1"/>
</dbReference>
<feature type="binding site" evidence="3 4">
    <location>
        <position position="135"/>
    </location>
    <ligand>
        <name>S-adenosyl-L-methionine</name>
        <dbReference type="ChEBI" id="CHEBI:59789"/>
    </ligand>
</feature>
<evidence type="ECO:0000256" key="1">
    <source>
        <dbReference type="ARBA" id="ARBA00022679"/>
    </source>
</evidence>
<protein>
    <recommendedName>
        <fullName evidence="3">Carboxy-S-adenosyl-L-methionine synthase</fullName>
        <shortName evidence="3">Cx-SAM synthase</shortName>
        <ecNumber evidence="3">2.1.3.-</ecNumber>
    </recommendedName>
</protein>
<evidence type="ECO:0000259" key="5">
    <source>
        <dbReference type="Pfam" id="PF13649"/>
    </source>
</evidence>
<feature type="binding site" evidence="3">
    <location>
        <position position="202"/>
    </location>
    <ligand>
        <name>S-adenosyl-L-methionine</name>
        <dbReference type="ChEBI" id="CHEBI:59789"/>
    </ligand>
</feature>
<feature type="binding site" evidence="3 4">
    <location>
        <begin position="120"/>
        <end position="121"/>
    </location>
    <ligand>
        <name>S-adenosyl-L-methionine</name>
        <dbReference type="ChEBI" id="CHEBI:59789"/>
    </ligand>
</feature>
<feature type="binding site" evidence="3 4">
    <location>
        <begin position="92"/>
        <end position="93"/>
    </location>
    <ligand>
        <name>S-adenosyl-L-methionine</name>
        <dbReference type="ChEBI" id="CHEBI:59789"/>
    </ligand>
</feature>
<comment type="function">
    <text evidence="3">Catalyzes the conversion of S-adenosyl-L-methionine (SAM) to carboxy-S-adenosyl-L-methionine (Cx-SAM).</text>
</comment>
<evidence type="ECO:0000313" key="6">
    <source>
        <dbReference type="EMBL" id="AUM12627.1"/>
    </source>
</evidence>
<sequence length="245" mass="27549">MSDKPSQDTLFAKPQPHLVDFAFDEQVASVFPDMIRRSVPGYETVIAMLGVFASKLVTQGSRVYDLGCSQGAATLALRRHIQQPDVTIVAVDNAEPMIERCRSNIASDLSPSPVQLRCEDIQSTPIENASLIALNYTLQFVPLDQREDLLARLYCGMNPGGGLILSEKVRLPAAVQQECFTDWHHEFKRLNGYSDLEISQKRQAIENVLIPESAQDHIQRLQRAGFQQVYCWFQCFNFASFIAIK</sequence>
<name>A0A2K9LK64_9GAMM</name>
<dbReference type="PANTHER" id="PTHR43861:SF2">
    <property type="entry name" value="CARBOXY-S-ADENOSYL-L-METHIONINE SYNTHASE"/>
    <property type="match status" value="1"/>
</dbReference>
<dbReference type="KEGG" id="kak:Kalk_09450"/>
<organism evidence="6 7">
    <name type="scientific">Ketobacter alkanivorans</name>
    <dbReference type="NCBI Taxonomy" id="1917421"/>
    <lineage>
        <taxon>Bacteria</taxon>
        <taxon>Pseudomonadati</taxon>
        <taxon>Pseudomonadota</taxon>
        <taxon>Gammaproteobacteria</taxon>
        <taxon>Pseudomonadales</taxon>
        <taxon>Ketobacteraceae</taxon>
        <taxon>Ketobacter</taxon>
    </lineage>
</organism>
<dbReference type="Gene3D" id="3.40.50.150">
    <property type="entry name" value="Vaccinia Virus protein VP39"/>
    <property type="match status" value="1"/>
</dbReference>
<dbReference type="InterPro" id="IPR005271">
    <property type="entry name" value="CmoA"/>
</dbReference>
<dbReference type="CDD" id="cd02440">
    <property type="entry name" value="AdoMet_MTases"/>
    <property type="match status" value="1"/>
</dbReference>
<evidence type="ECO:0000256" key="3">
    <source>
        <dbReference type="HAMAP-Rule" id="MF_01589"/>
    </source>
</evidence>
<comment type="similarity">
    <text evidence="3">Belongs to the class I-like SAM-binding methyltransferase superfamily. Cx-SAM synthase family.</text>
</comment>
<dbReference type="SUPFAM" id="SSF53335">
    <property type="entry name" value="S-adenosyl-L-methionine-dependent methyltransferases"/>
    <property type="match status" value="1"/>
</dbReference>